<dbReference type="Proteomes" id="UP000005475">
    <property type="component" value="Unassembled WGS sequence"/>
</dbReference>
<sequence length="38" mass="4711">MNKISFFSLYNKIEIIFAVFKDCFLTLRKKRLWKNLKI</sequence>
<comment type="caution">
    <text evidence="1">The sequence shown here is derived from an EMBL/GenBank/DDBJ whole genome shotgun (WGS) entry which is preliminary data.</text>
</comment>
<organism evidence="1 2">
    <name type="scientific">Bacteroides ovatus (strain ATCC 8483 / DSM 1896 / JCM 5824 / BCRC 10623 / CCUG 4943 / NCTC 11153)</name>
    <dbReference type="NCBI Taxonomy" id="411476"/>
    <lineage>
        <taxon>Bacteria</taxon>
        <taxon>Pseudomonadati</taxon>
        <taxon>Bacteroidota</taxon>
        <taxon>Bacteroidia</taxon>
        <taxon>Bacteroidales</taxon>
        <taxon>Bacteroidaceae</taxon>
        <taxon>Bacteroides</taxon>
    </lineage>
</organism>
<evidence type="ECO:0000313" key="1">
    <source>
        <dbReference type="EMBL" id="EDO13888.1"/>
    </source>
</evidence>
<proteinExistence type="predicted"/>
<reference evidence="2" key="2">
    <citation type="submission" date="2007-04" db="EMBL/GenBank/DDBJ databases">
        <title>Draft genome sequence of Bacteroides ovatus (ATCC 8483).</title>
        <authorList>
            <person name="Sudarsanam P."/>
            <person name="Ley R."/>
            <person name="Guruge J."/>
            <person name="Turnbaugh P.J."/>
            <person name="Mahowald M."/>
            <person name="Liep D."/>
            <person name="Gordon J."/>
        </authorList>
    </citation>
    <scope>NUCLEOTIDE SEQUENCE [LARGE SCALE GENOMIC DNA]</scope>
    <source>
        <strain evidence="2">ATCC 8483 / DSM 1896 / JCM 5824 / BCRC 10623 / CCUG 4943 / NCTC 11153</strain>
    </source>
</reference>
<gene>
    <name evidence="1" type="ORF">BACOVA_00382</name>
</gene>
<reference evidence="1 2" key="1">
    <citation type="submission" date="2007-03" db="EMBL/GenBank/DDBJ databases">
        <authorList>
            <person name="Fulton L."/>
            <person name="Clifton S."/>
            <person name="Fulton B."/>
            <person name="Xu J."/>
            <person name="Minx P."/>
            <person name="Pepin K.H."/>
            <person name="Johnson M."/>
            <person name="Thiruvilangam P."/>
            <person name="Bhonagiri V."/>
            <person name="Nash W.E."/>
            <person name="Mardis E.R."/>
            <person name="Wilson R.K."/>
        </authorList>
    </citation>
    <scope>NUCLEOTIDE SEQUENCE [LARGE SCALE GENOMIC DNA]</scope>
    <source>
        <strain evidence="2">ATCC 8483 / DSM 1896 / JCM 5824 / BCRC 10623 / CCUG 4943 / NCTC 11153</strain>
    </source>
</reference>
<name>A0AAN3ACE0_BACO1</name>
<dbReference type="EMBL" id="AAXF02000032">
    <property type="protein sequence ID" value="EDO13888.1"/>
    <property type="molecule type" value="Genomic_DNA"/>
</dbReference>
<dbReference type="AlphaFoldDB" id="A0AAN3ACE0"/>
<accession>A0AAN3ACE0</accession>
<protein>
    <submittedName>
        <fullName evidence="1">Uncharacterized protein</fullName>
    </submittedName>
</protein>
<evidence type="ECO:0000313" key="2">
    <source>
        <dbReference type="Proteomes" id="UP000005475"/>
    </source>
</evidence>